<dbReference type="Pfam" id="PF00107">
    <property type="entry name" value="ADH_zinc_N"/>
    <property type="match status" value="1"/>
</dbReference>
<dbReference type="KEGG" id="aalt:CC77DRAFT_1045424"/>
<dbReference type="RefSeq" id="XP_018378708.1">
    <property type="nucleotide sequence ID" value="XM_018527402.1"/>
</dbReference>
<sequence>MGESLNNRAVWLSSFSSPSEVVSLPIPTATQGSAVIRIEATFLTPYTDAVHSGKLAALHLKPPFVPNPGAVGRIHTVGSDSVKMKPGDLVYVDPTVRARDDQKVIIMQGHHGGDDTDAHQKLMHEWRDGSLQQFQKVPLENCFLLNEQRLLGELTYTSADLTLLPVYMVAAGALIEAANIKAGETVVIGPSGGSFGGAAVEVALALGANVIALGRNKQKLEDMKLALGSPDRLQHVVMTGNVESDAIAIKGVAPEDGVDVYNDWTPGKFTTPLYLSAASHALKGGGRVVLSGGAGGDLVLPHLVMVHKNLQVTGRWMYQPATAQLVINMVTAGFLEIGKRNGAEVATFSLDAHHVAIENAAKNGGWGNFTVVTPHAK</sequence>
<accession>A0A177D201</accession>
<dbReference type="SUPFAM" id="SSF50129">
    <property type="entry name" value="GroES-like"/>
    <property type="match status" value="1"/>
</dbReference>
<dbReference type="SUPFAM" id="SSF51735">
    <property type="entry name" value="NAD(P)-binding Rossmann-fold domains"/>
    <property type="match status" value="1"/>
</dbReference>
<dbReference type="CDD" id="cd05188">
    <property type="entry name" value="MDR"/>
    <property type="match status" value="1"/>
</dbReference>
<dbReference type="GeneID" id="29112996"/>
<feature type="domain" description="Alcohol dehydrogenase-like N-terminal" evidence="2">
    <location>
        <begin position="32"/>
        <end position="144"/>
    </location>
</feature>
<evidence type="ECO:0000259" key="1">
    <source>
        <dbReference type="Pfam" id="PF00107"/>
    </source>
</evidence>
<evidence type="ECO:0000313" key="3">
    <source>
        <dbReference type="EMBL" id="OAG13287.1"/>
    </source>
</evidence>
<dbReference type="Gene3D" id="3.90.180.10">
    <property type="entry name" value="Medium-chain alcohol dehydrogenases, catalytic domain"/>
    <property type="match status" value="1"/>
</dbReference>
<protein>
    <submittedName>
        <fullName evidence="3">NAD(P)-binding protein</fullName>
    </submittedName>
</protein>
<dbReference type="InterPro" id="IPR013154">
    <property type="entry name" value="ADH-like_N"/>
</dbReference>
<dbReference type="Gene3D" id="3.40.50.720">
    <property type="entry name" value="NAD(P)-binding Rossmann-like Domain"/>
    <property type="match status" value="1"/>
</dbReference>
<dbReference type="PANTHER" id="PTHR43677:SF4">
    <property type="entry name" value="QUINONE OXIDOREDUCTASE-LIKE PROTEIN 2"/>
    <property type="match status" value="1"/>
</dbReference>
<dbReference type="GO" id="GO:0005739">
    <property type="term" value="C:mitochondrion"/>
    <property type="evidence" value="ECO:0007669"/>
    <property type="project" value="TreeGrafter"/>
</dbReference>
<reference evidence="3 4" key="1">
    <citation type="submission" date="2016-05" db="EMBL/GenBank/DDBJ databases">
        <title>Comparative analysis of secretome profiles of manganese(II)-oxidizing ascomycete fungi.</title>
        <authorList>
            <consortium name="DOE Joint Genome Institute"/>
            <person name="Zeiner C.A."/>
            <person name="Purvine S.O."/>
            <person name="Zink E.M."/>
            <person name="Wu S."/>
            <person name="Pasa-Tolic L."/>
            <person name="Chaput D.L."/>
            <person name="Haridas S."/>
            <person name="Grigoriev I.V."/>
            <person name="Santelli C.M."/>
            <person name="Hansel C.M."/>
        </authorList>
    </citation>
    <scope>NUCLEOTIDE SEQUENCE [LARGE SCALE GENOMIC DNA]</scope>
    <source>
        <strain evidence="3 4">SRC1lrK2f</strain>
    </source>
</reference>
<dbReference type="InterPro" id="IPR011032">
    <property type="entry name" value="GroES-like_sf"/>
</dbReference>
<name>A0A177D201_ALTAL</name>
<feature type="domain" description="Alcohol dehydrogenase-like C-terminal" evidence="1">
    <location>
        <begin position="196"/>
        <end position="330"/>
    </location>
</feature>
<dbReference type="Pfam" id="PF08240">
    <property type="entry name" value="ADH_N"/>
    <property type="match status" value="1"/>
</dbReference>
<keyword evidence="4" id="KW-1185">Reference proteome</keyword>
<dbReference type="OMA" id="YGLEEHH"/>
<dbReference type="InterPro" id="IPR013149">
    <property type="entry name" value="ADH-like_C"/>
</dbReference>
<dbReference type="InterPro" id="IPR036291">
    <property type="entry name" value="NAD(P)-bd_dom_sf"/>
</dbReference>
<proteinExistence type="predicted"/>
<dbReference type="EMBL" id="KV441515">
    <property type="protein sequence ID" value="OAG13287.1"/>
    <property type="molecule type" value="Genomic_DNA"/>
</dbReference>
<dbReference type="VEuPathDB" id="FungiDB:CC77DRAFT_1045424"/>
<dbReference type="GO" id="GO:0016491">
    <property type="term" value="F:oxidoreductase activity"/>
    <property type="evidence" value="ECO:0007669"/>
    <property type="project" value="TreeGrafter"/>
</dbReference>
<evidence type="ECO:0000259" key="2">
    <source>
        <dbReference type="Pfam" id="PF08240"/>
    </source>
</evidence>
<dbReference type="InterPro" id="IPR051397">
    <property type="entry name" value="Zn-ADH-like_protein"/>
</dbReference>
<dbReference type="PANTHER" id="PTHR43677">
    <property type="entry name" value="SHORT-CHAIN DEHYDROGENASE/REDUCTASE"/>
    <property type="match status" value="1"/>
</dbReference>
<dbReference type="Proteomes" id="UP000077248">
    <property type="component" value="Unassembled WGS sequence"/>
</dbReference>
<organism evidence="3 4">
    <name type="scientific">Alternaria alternata</name>
    <name type="common">Alternaria rot fungus</name>
    <name type="synonym">Torula alternata</name>
    <dbReference type="NCBI Taxonomy" id="5599"/>
    <lineage>
        <taxon>Eukaryota</taxon>
        <taxon>Fungi</taxon>
        <taxon>Dikarya</taxon>
        <taxon>Ascomycota</taxon>
        <taxon>Pezizomycotina</taxon>
        <taxon>Dothideomycetes</taxon>
        <taxon>Pleosporomycetidae</taxon>
        <taxon>Pleosporales</taxon>
        <taxon>Pleosporineae</taxon>
        <taxon>Pleosporaceae</taxon>
        <taxon>Alternaria</taxon>
        <taxon>Alternaria sect. Alternaria</taxon>
        <taxon>Alternaria alternata complex</taxon>
    </lineage>
</organism>
<dbReference type="AlphaFoldDB" id="A0A177D201"/>
<gene>
    <name evidence="3" type="ORF">CC77DRAFT_1045424</name>
</gene>
<evidence type="ECO:0000313" key="4">
    <source>
        <dbReference type="Proteomes" id="UP000077248"/>
    </source>
</evidence>